<dbReference type="GO" id="GO:0002250">
    <property type="term" value="P:adaptive immune response"/>
    <property type="evidence" value="ECO:0007669"/>
    <property type="project" value="UniProtKB-KW"/>
</dbReference>
<keyword evidence="8" id="KW-1185">Reference proteome</keyword>
<evidence type="ECO:0000256" key="3">
    <source>
        <dbReference type="ARBA" id="ARBA00022999"/>
    </source>
</evidence>
<reference evidence="7 8" key="1">
    <citation type="submission" date="2024-09" db="EMBL/GenBank/DDBJ databases">
        <title>A chromosome-level genome assembly of Gray's grenadier anchovy, Coilia grayii.</title>
        <authorList>
            <person name="Fu Z."/>
        </authorList>
    </citation>
    <scope>NUCLEOTIDE SEQUENCE [LARGE SCALE GENOMIC DNA]</scope>
    <source>
        <strain evidence="7">G4</strain>
        <tissue evidence="7">Muscle</tissue>
    </source>
</reference>
<protein>
    <recommendedName>
        <fullName evidence="6">SH2 domain-containing protein</fullName>
    </recommendedName>
</protein>
<dbReference type="PANTHER" id="PTHR46051">
    <property type="entry name" value="SH2 DOMAIN-CONTAINING PROTEIN"/>
    <property type="match status" value="1"/>
</dbReference>
<gene>
    <name evidence="7" type="ORF">ACEWY4_016928</name>
</gene>
<evidence type="ECO:0000256" key="1">
    <source>
        <dbReference type="ARBA" id="ARBA00022588"/>
    </source>
</evidence>
<dbReference type="EMBL" id="JBHFQA010000014">
    <property type="protein sequence ID" value="KAL2088100.1"/>
    <property type="molecule type" value="Genomic_DNA"/>
</dbReference>
<keyword evidence="2" id="KW-0391">Immunity</keyword>
<keyword evidence="4" id="KW-1064">Adaptive immunity</keyword>
<evidence type="ECO:0000313" key="7">
    <source>
        <dbReference type="EMBL" id="KAL2088100.1"/>
    </source>
</evidence>
<dbReference type="GO" id="GO:0045087">
    <property type="term" value="P:innate immune response"/>
    <property type="evidence" value="ECO:0007669"/>
    <property type="project" value="UniProtKB-KW"/>
</dbReference>
<dbReference type="InterPro" id="IPR000980">
    <property type="entry name" value="SH2"/>
</dbReference>
<organism evidence="7 8">
    <name type="scientific">Coilia grayii</name>
    <name type="common">Gray's grenadier anchovy</name>
    <dbReference type="NCBI Taxonomy" id="363190"/>
    <lineage>
        <taxon>Eukaryota</taxon>
        <taxon>Metazoa</taxon>
        <taxon>Chordata</taxon>
        <taxon>Craniata</taxon>
        <taxon>Vertebrata</taxon>
        <taxon>Euteleostomi</taxon>
        <taxon>Actinopterygii</taxon>
        <taxon>Neopterygii</taxon>
        <taxon>Teleostei</taxon>
        <taxon>Clupei</taxon>
        <taxon>Clupeiformes</taxon>
        <taxon>Clupeoidei</taxon>
        <taxon>Engraulidae</taxon>
        <taxon>Coilinae</taxon>
        <taxon>Coilia</taxon>
    </lineage>
</organism>
<dbReference type="Proteomes" id="UP001591681">
    <property type="component" value="Unassembled WGS sequence"/>
</dbReference>
<dbReference type="SUPFAM" id="SSF55550">
    <property type="entry name" value="SH2 domain"/>
    <property type="match status" value="1"/>
</dbReference>
<dbReference type="PROSITE" id="PS50001">
    <property type="entry name" value="SH2"/>
    <property type="match status" value="1"/>
</dbReference>
<keyword evidence="1" id="KW-0399">Innate immunity</keyword>
<dbReference type="PANTHER" id="PTHR46051:SF1">
    <property type="entry name" value="INOSITOL POLYPHOSPHATE-RELATED PHOSPHATASE DOMAIN-CONTAINING PROTEIN"/>
    <property type="match status" value="1"/>
</dbReference>
<feature type="domain" description="SH2" evidence="6">
    <location>
        <begin position="5"/>
        <end position="100"/>
    </location>
</feature>
<evidence type="ECO:0000256" key="5">
    <source>
        <dbReference type="PROSITE-ProRule" id="PRU00191"/>
    </source>
</evidence>
<name>A0ABD1JLS4_9TELE</name>
<evidence type="ECO:0000256" key="4">
    <source>
        <dbReference type="ARBA" id="ARBA00023130"/>
    </source>
</evidence>
<comment type="caution">
    <text evidence="7">The sequence shown here is derived from an EMBL/GenBank/DDBJ whole genome shotgun (WGS) entry which is preliminary data.</text>
</comment>
<dbReference type="PRINTS" id="PR00401">
    <property type="entry name" value="SH2DOMAIN"/>
</dbReference>
<dbReference type="Gene3D" id="3.30.505.10">
    <property type="entry name" value="SH2 domain"/>
    <property type="match status" value="1"/>
</dbReference>
<keyword evidence="3 5" id="KW-0727">SH2 domain</keyword>
<sequence length="120" mass="13804">MMLSIYYGKMSKESTERLMETHGKDGSFLLRDSESVEGALCLCVRRAPFVHTYRIEHSTQGWAVETVSGSKPEYFSTVSRLLETYRAKTPRNMEPPLYPLEKQTLSTQALQCIGPNYWEM</sequence>
<accession>A0ABD1JLS4</accession>
<dbReference type="InterPro" id="IPR036860">
    <property type="entry name" value="SH2_dom_sf"/>
</dbReference>
<dbReference type="Pfam" id="PF00017">
    <property type="entry name" value="SH2"/>
    <property type="match status" value="1"/>
</dbReference>
<dbReference type="SMART" id="SM00252">
    <property type="entry name" value="SH2"/>
    <property type="match status" value="1"/>
</dbReference>
<evidence type="ECO:0000256" key="2">
    <source>
        <dbReference type="ARBA" id="ARBA00022859"/>
    </source>
</evidence>
<dbReference type="AlphaFoldDB" id="A0ABD1JLS4"/>
<evidence type="ECO:0000259" key="6">
    <source>
        <dbReference type="PROSITE" id="PS50001"/>
    </source>
</evidence>
<evidence type="ECO:0000313" key="8">
    <source>
        <dbReference type="Proteomes" id="UP001591681"/>
    </source>
</evidence>
<proteinExistence type="predicted"/>